<organism evidence="3 4">
    <name type="scientific">Candidatus Nomurabacteria bacterium CG1_02_47_685</name>
    <dbReference type="NCBI Taxonomy" id="1805282"/>
    <lineage>
        <taxon>Bacteria</taxon>
        <taxon>Candidatus Nomuraibacteriota</taxon>
    </lineage>
</organism>
<dbReference type="Proteomes" id="UP000183206">
    <property type="component" value="Unassembled WGS sequence"/>
</dbReference>
<dbReference type="InterPro" id="IPR027417">
    <property type="entry name" value="P-loop_NTPase"/>
</dbReference>
<protein>
    <recommendedName>
        <fullName evidence="2">RecF/RecN/SMC N-terminal domain-containing protein</fullName>
    </recommendedName>
</protein>
<evidence type="ECO:0000259" key="2">
    <source>
        <dbReference type="Pfam" id="PF02463"/>
    </source>
</evidence>
<keyword evidence="1" id="KW-0175">Coiled coil</keyword>
<dbReference type="Pfam" id="PF02463">
    <property type="entry name" value="SMC_N"/>
    <property type="match status" value="1"/>
</dbReference>
<feature type="coiled-coil region" evidence="1">
    <location>
        <begin position="392"/>
        <end position="479"/>
    </location>
</feature>
<evidence type="ECO:0000313" key="4">
    <source>
        <dbReference type="Proteomes" id="UP000183206"/>
    </source>
</evidence>
<evidence type="ECO:0000313" key="3">
    <source>
        <dbReference type="EMBL" id="OIO33047.1"/>
    </source>
</evidence>
<evidence type="ECO:0000256" key="1">
    <source>
        <dbReference type="SAM" id="Coils"/>
    </source>
</evidence>
<dbReference type="SUPFAM" id="SSF52540">
    <property type="entry name" value="P-loop containing nucleoside triphosphate hydrolases"/>
    <property type="match status" value="1"/>
</dbReference>
<accession>A0A1J4VFZ6</accession>
<reference evidence="3 4" key="1">
    <citation type="journal article" date="2016" name="Environ. Microbiol.">
        <title>Genomic resolution of a cold subsurface aquifer community provides metabolic insights for novel microbes adapted to high CO concentrations.</title>
        <authorList>
            <person name="Probst A.J."/>
            <person name="Castelle C.J."/>
            <person name="Singh A."/>
            <person name="Brown C.T."/>
            <person name="Anantharaman K."/>
            <person name="Sharon I."/>
            <person name="Hug L.A."/>
            <person name="Burstein D."/>
            <person name="Emerson J.B."/>
            <person name="Thomas B.C."/>
            <person name="Banfield J.F."/>
        </authorList>
    </citation>
    <scope>NUCLEOTIDE SEQUENCE [LARGE SCALE GENOMIC DNA]</scope>
    <source>
        <strain evidence="3">CG1_02_47_685</strain>
    </source>
</reference>
<dbReference type="AlphaFoldDB" id="A0A1J4VFZ6"/>
<dbReference type="PANTHER" id="PTHR43977">
    <property type="entry name" value="STRUCTURAL MAINTENANCE OF CHROMOSOMES PROTEIN 3"/>
    <property type="match status" value="1"/>
</dbReference>
<dbReference type="InterPro" id="IPR003395">
    <property type="entry name" value="RecF/RecN/SMC_N"/>
</dbReference>
<comment type="caution">
    <text evidence="3">The sequence shown here is derived from an EMBL/GenBank/DDBJ whole genome shotgun (WGS) entry which is preliminary data.</text>
</comment>
<proteinExistence type="predicted"/>
<dbReference type="STRING" id="1805282.AUJ44_01170"/>
<feature type="domain" description="RecF/RecN/SMC N-terminal" evidence="2">
    <location>
        <begin position="3"/>
        <end position="742"/>
    </location>
</feature>
<gene>
    <name evidence="3" type="ORF">AUJ44_01170</name>
</gene>
<dbReference type="EMBL" id="MNVO01000021">
    <property type="protein sequence ID" value="OIO33047.1"/>
    <property type="molecule type" value="Genomic_DNA"/>
</dbReference>
<dbReference type="Gene3D" id="3.40.50.300">
    <property type="entry name" value="P-loop containing nucleotide triphosphate hydrolases"/>
    <property type="match status" value="2"/>
</dbReference>
<sequence length="758" mass="86074">MRLKRLEISGFKSFARKSVFEFSTPISAIVGPNGSGKSNVAEAIRFVLGEQSIKSLRGKRGEDLIFNGSKDLGRQSRAKVSLVFDNTNRAFPSIDYDEVLIERVVHRDSSNEYFINGTQVRLRDVIELLASVHIGASGHHIISQGEADRILGASTKEKKAIIEDALGLRVYHWKIAESEKKLVKTRDNMAQVALLRKEIVPHIRFLKKQVEKVEQARNLREELRGCYREYLKRESVYLGYTQKRIHDEGDAPRRELREIERQIVEISSRDSVPPEIAGWEQERRVLQGELGIVRGKKDELLREIGRFEGVIEYEEEKARNKQKGDEDAFGGVISARNVEIFVADIEDRLAEADHTEDISVIRAIFANIRTALSHIADLYRNDAHKHQTVAHFAGVLEEKKNAKEKIEQEITETEAREEEVLAHLDVLRKDMEKERDQARDSEKALLEKKARRSELASQVSMLDAEHERIEKEAQRFKEEIKEGIVLIGRDVTEYEHYDVSVGDCLHESRDNQEERRRKIEKIKIRLEDIGGGSGEDIVKEYDEAVERDAFLEKEITDMETSAQSLASLITDLTEKLGMEFKEGITKINAQFSEFFALMFGGGTASLTIVKEKKYKSKPTFGEEDTEMLESLGAEKTDEPAEEGIEVCVNLPRKKIKGLQMLSGGERALTSIALLFAISQVNPPPFLVLDETDAALDEANSRKYGDMLENLSRYSQLIVITHNRETMSRVDILYGVTMGADAASKMLSVRFEEAESYAK</sequence>
<name>A0A1J4VFZ6_9BACT</name>